<keyword evidence="8 13" id="KW-0547">Nucleotide-binding</keyword>
<evidence type="ECO:0000256" key="15">
    <source>
        <dbReference type="RuleBase" id="RU004011"/>
    </source>
</evidence>
<gene>
    <name evidence="13" type="primary">ndk</name>
    <name evidence="18" type="ordered locus">Plabr_2660</name>
</gene>
<evidence type="ECO:0000256" key="12">
    <source>
        <dbReference type="ARBA" id="ARBA00023080"/>
    </source>
</evidence>
<dbReference type="PROSITE" id="PS00469">
    <property type="entry name" value="NDPK"/>
    <property type="match status" value="1"/>
</dbReference>
<dbReference type="GO" id="GO:0006241">
    <property type="term" value="P:CTP biosynthetic process"/>
    <property type="evidence" value="ECO:0007669"/>
    <property type="project" value="UniProtKB-UniRule"/>
</dbReference>
<dbReference type="SUPFAM" id="SSF54919">
    <property type="entry name" value="Nucleoside diphosphate kinase, NDK"/>
    <property type="match status" value="1"/>
</dbReference>
<evidence type="ECO:0000256" key="1">
    <source>
        <dbReference type="ARBA" id="ARBA00001946"/>
    </source>
</evidence>
<dbReference type="GO" id="GO:0006228">
    <property type="term" value="P:UTP biosynthetic process"/>
    <property type="evidence" value="ECO:0007669"/>
    <property type="project" value="UniProtKB-UniRule"/>
</dbReference>
<evidence type="ECO:0000256" key="13">
    <source>
        <dbReference type="HAMAP-Rule" id="MF_00451"/>
    </source>
</evidence>
<evidence type="ECO:0000256" key="11">
    <source>
        <dbReference type="ARBA" id="ARBA00022842"/>
    </source>
</evidence>
<feature type="binding site" evidence="13 14">
    <location>
        <position position="59"/>
    </location>
    <ligand>
        <name>ATP</name>
        <dbReference type="ChEBI" id="CHEBI:30616"/>
    </ligand>
</feature>
<dbReference type="Gene3D" id="3.30.70.141">
    <property type="entry name" value="Nucleoside diphosphate kinase-like domain"/>
    <property type="match status" value="1"/>
</dbReference>
<evidence type="ECO:0000256" key="16">
    <source>
        <dbReference type="RuleBase" id="RU004013"/>
    </source>
</evidence>
<dbReference type="Proteomes" id="UP000006860">
    <property type="component" value="Chromosome"/>
</dbReference>
<evidence type="ECO:0000256" key="8">
    <source>
        <dbReference type="ARBA" id="ARBA00022741"/>
    </source>
</evidence>
<dbReference type="GO" id="GO:0004550">
    <property type="term" value="F:nucleoside diphosphate kinase activity"/>
    <property type="evidence" value="ECO:0007669"/>
    <property type="project" value="UniProtKB-UniRule"/>
</dbReference>
<evidence type="ECO:0000313" key="19">
    <source>
        <dbReference type="Proteomes" id="UP000006860"/>
    </source>
</evidence>
<evidence type="ECO:0000256" key="3">
    <source>
        <dbReference type="ARBA" id="ARBA00012966"/>
    </source>
</evidence>
<comment type="catalytic activity">
    <reaction evidence="13">
        <text>a ribonucleoside 5'-diphosphate + ATP = a ribonucleoside 5'-triphosphate + ADP</text>
        <dbReference type="Rhea" id="RHEA:18113"/>
        <dbReference type="ChEBI" id="CHEBI:30616"/>
        <dbReference type="ChEBI" id="CHEBI:57930"/>
        <dbReference type="ChEBI" id="CHEBI:61557"/>
        <dbReference type="ChEBI" id="CHEBI:456216"/>
        <dbReference type="EC" id="2.7.4.6"/>
    </reaction>
</comment>
<dbReference type="InterPro" id="IPR023005">
    <property type="entry name" value="Nucleoside_diP_kinase_AS"/>
</dbReference>
<accession>F0SRU4</accession>
<dbReference type="KEGG" id="pbs:Plabr_2660"/>
<proteinExistence type="inferred from homology"/>
<sequence>MAIERTLILFKPDAVQRRLLGRLLSRIEDKGFQIVGLKMLQVTPELAKQHYAEHVEKPFYPHLEAFITAAPVVALVVEGVEAISVMRTLMGSTNGREAAPGTIRGDFGTSRQMNLIHGSDGPEAAAREIKIYFADSELCSYQSTLSEWLVAADEK</sequence>
<keyword evidence="7 13" id="KW-0479">Metal-binding</keyword>
<keyword evidence="12 13" id="KW-0546">Nucleotide metabolism</keyword>
<keyword evidence="19" id="KW-1185">Reference proteome</keyword>
<evidence type="ECO:0000313" key="18">
    <source>
        <dbReference type="EMBL" id="ADY60260.1"/>
    </source>
</evidence>
<feature type="domain" description="Nucleoside diphosphate kinase-like" evidence="17">
    <location>
        <begin position="3"/>
        <end position="140"/>
    </location>
</feature>
<feature type="binding site" evidence="13 14">
    <location>
        <position position="114"/>
    </location>
    <ligand>
        <name>ATP</name>
        <dbReference type="ChEBI" id="CHEBI:30616"/>
    </ligand>
</feature>
<dbReference type="InterPro" id="IPR034907">
    <property type="entry name" value="NDK-like_dom"/>
</dbReference>
<dbReference type="PROSITE" id="PS51374">
    <property type="entry name" value="NDPK_LIKE"/>
    <property type="match status" value="1"/>
</dbReference>
<dbReference type="AlphaFoldDB" id="F0SRU4"/>
<feature type="binding site" evidence="13 14">
    <location>
        <position position="104"/>
    </location>
    <ligand>
        <name>ATP</name>
        <dbReference type="ChEBI" id="CHEBI:30616"/>
    </ligand>
</feature>
<feature type="binding site" evidence="13 14">
    <location>
        <position position="11"/>
    </location>
    <ligand>
        <name>ATP</name>
        <dbReference type="ChEBI" id="CHEBI:30616"/>
    </ligand>
</feature>
<dbReference type="STRING" id="756272.Plabr_2660"/>
<evidence type="ECO:0000256" key="2">
    <source>
        <dbReference type="ARBA" id="ARBA00008142"/>
    </source>
</evidence>
<evidence type="ECO:0000256" key="5">
    <source>
        <dbReference type="ARBA" id="ARBA00022553"/>
    </source>
</evidence>
<dbReference type="CDD" id="cd04413">
    <property type="entry name" value="NDPk_I"/>
    <property type="match status" value="1"/>
</dbReference>
<evidence type="ECO:0000256" key="4">
    <source>
        <dbReference type="ARBA" id="ARBA00017632"/>
    </source>
</evidence>
<dbReference type="InterPro" id="IPR001564">
    <property type="entry name" value="Nucleoside_diP_kinase"/>
</dbReference>
<dbReference type="InterPro" id="IPR036850">
    <property type="entry name" value="NDK-like_dom_sf"/>
</dbReference>
<reference evidence="19" key="1">
    <citation type="submission" date="2011-02" db="EMBL/GenBank/DDBJ databases">
        <title>The complete genome of Planctomyces brasiliensis DSM 5305.</title>
        <authorList>
            <person name="Lucas S."/>
            <person name="Copeland A."/>
            <person name="Lapidus A."/>
            <person name="Bruce D."/>
            <person name="Goodwin L."/>
            <person name="Pitluck S."/>
            <person name="Kyrpides N."/>
            <person name="Mavromatis K."/>
            <person name="Pagani I."/>
            <person name="Ivanova N."/>
            <person name="Ovchinnikova G."/>
            <person name="Lu M."/>
            <person name="Detter J.C."/>
            <person name="Han C."/>
            <person name="Land M."/>
            <person name="Hauser L."/>
            <person name="Markowitz V."/>
            <person name="Cheng J.-F."/>
            <person name="Hugenholtz P."/>
            <person name="Woyke T."/>
            <person name="Wu D."/>
            <person name="Tindall B."/>
            <person name="Pomrenke H.G."/>
            <person name="Brambilla E."/>
            <person name="Klenk H.-P."/>
            <person name="Eisen J.A."/>
        </authorList>
    </citation>
    <scope>NUCLEOTIDE SEQUENCE [LARGE SCALE GENOMIC DNA]</scope>
    <source>
        <strain evidence="19">ATCC 49424 / DSM 5305 / JCM 21570 / NBRC 103401 / IFAM 1448</strain>
    </source>
</reference>
<dbReference type="FunFam" id="3.30.70.141:FF:000003">
    <property type="entry name" value="Nucleoside diphosphate kinase"/>
    <property type="match status" value="1"/>
</dbReference>
<dbReference type="eggNOG" id="COG0105">
    <property type="taxonomic scope" value="Bacteria"/>
</dbReference>
<dbReference type="HOGENOM" id="CLU_060216_6_3_0"/>
<feature type="active site" description="Pros-phosphohistidine intermediate" evidence="13 14">
    <location>
        <position position="117"/>
    </location>
</feature>
<evidence type="ECO:0000256" key="7">
    <source>
        <dbReference type="ARBA" id="ARBA00022723"/>
    </source>
</evidence>
<organism evidence="18 19">
    <name type="scientific">Rubinisphaera brasiliensis (strain ATCC 49424 / DSM 5305 / JCM 21570 / IAM 15109 / NBRC 103401 / IFAM 1448)</name>
    <name type="common">Planctomyces brasiliensis</name>
    <dbReference type="NCBI Taxonomy" id="756272"/>
    <lineage>
        <taxon>Bacteria</taxon>
        <taxon>Pseudomonadati</taxon>
        <taxon>Planctomycetota</taxon>
        <taxon>Planctomycetia</taxon>
        <taxon>Planctomycetales</taxon>
        <taxon>Planctomycetaceae</taxon>
        <taxon>Rubinisphaera</taxon>
    </lineage>
</organism>
<dbReference type="Pfam" id="PF00334">
    <property type="entry name" value="NDK"/>
    <property type="match status" value="1"/>
</dbReference>
<comment type="function">
    <text evidence="13">Major role in the synthesis of nucleoside triphosphates other than ATP. The ATP gamma phosphate is transferred to the NDP beta phosphate via a ping-pong mechanism, using a phosphorylated active-site intermediate.</text>
</comment>
<comment type="catalytic activity">
    <reaction evidence="13 16">
        <text>a 2'-deoxyribonucleoside 5'-diphosphate + ATP = a 2'-deoxyribonucleoside 5'-triphosphate + ADP</text>
        <dbReference type="Rhea" id="RHEA:44640"/>
        <dbReference type="ChEBI" id="CHEBI:30616"/>
        <dbReference type="ChEBI" id="CHEBI:61560"/>
        <dbReference type="ChEBI" id="CHEBI:73316"/>
        <dbReference type="ChEBI" id="CHEBI:456216"/>
        <dbReference type="EC" id="2.7.4.6"/>
    </reaction>
</comment>
<dbReference type="PANTHER" id="PTHR11349">
    <property type="entry name" value="NUCLEOSIDE DIPHOSPHATE KINASE"/>
    <property type="match status" value="1"/>
</dbReference>
<comment type="similarity">
    <text evidence="2 13 14 15">Belongs to the NDK family.</text>
</comment>
<comment type="cofactor">
    <cofactor evidence="1 13">
        <name>Mg(2+)</name>
        <dbReference type="ChEBI" id="CHEBI:18420"/>
    </cofactor>
</comment>
<feature type="binding site" evidence="13 14">
    <location>
        <position position="93"/>
    </location>
    <ligand>
        <name>ATP</name>
        <dbReference type="ChEBI" id="CHEBI:30616"/>
    </ligand>
</feature>
<keyword evidence="6 13" id="KW-0808">Transferase</keyword>
<evidence type="ECO:0000259" key="17">
    <source>
        <dbReference type="SMART" id="SM00562"/>
    </source>
</evidence>
<dbReference type="GO" id="GO:0046872">
    <property type="term" value="F:metal ion binding"/>
    <property type="evidence" value="ECO:0007669"/>
    <property type="project" value="UniProtKB-KW"/>
</dbReference>
<name>F0SRU4_RUBBR</name>
<comment type="subunit">
    <text evidence="13">Homotetramer.</text>
</comment>
<keyword evidence="5 13" id="KW-0597">Phosphoprotein</keyword>
<evidence type="ECO:0000256" key="10">
    <source>
        <dbReference type="ARBA" id="ARBA00022840"/>
    </source>
</evidence>
<evidence type="ECO:0000256" key="14">
    <source>
        <dbReference type="PROSITE-ProRule" id="PRU00706"/>
    </source>
</evidence>
<dbReference type="GO" id="GO:0005524">
    <property type="term" value="F:ATP binding"/>
    <property type="evidence" value="ECO:0007669"/>
    <property type="project" value="UniProtKB-UniRule"/>
</dbReference>
<dbReference type="EMBL" id="CP002546">
    <property type="protein sequence ID" value="ADY60260.1"/>
    <property type="molecule type" value="Genomic_DNA"/>
</dbReference>
<dbReference type="SMART" id="SM00562">
    <property type="entry name" value="NDK"/>
    <property type="match status" value="1"/>
</dbReference>
<feature type="binding site" evidence="13 14">
    <location>
        <position position="87"/>
    </location>
    <ligand>
        <name>ATP</name>
        <dbReference type="ChEBI" id="CHEBI:30616"/>
    </ligand>
</feature>
<evidence type="ECO:0000256" key="9">
    <source>
        <dbReference type="ARBA" id="ARBA00022777"/>
    </source>
</evidence>
<dbReference type="NCBIfam" id="NF001908">
    <property type="entry name" value="PRK00668.1"/>
    <property type="match status" value="1"/>
</dbReference>
<dbReference type="GO" id="GO:0006183">
    <property type="term" value="P:GTP biosynthetic process"/>
    <property type="evidence" value="ECO:0007669"/>
    <property type="project" value="UniProtKB-UniRule"/>
</dbReference>
<dbReference type="PRINTS" id="PR01243">
    <property type="entry name" value="NUCDPKINASE"/>
</dbReference>
<keyword evidence="11 13" id="KW-0460">Magnesium</keyword>
<evidence type="ECO:0000256" key="6">
    <source>
        <dbReference type="ARBA" id="ARBA00022679"/>
    </source>
</evidence>
<dbReference type="EC" id="2.7.4.6" evidence="3 13"/>
<protein>
    <recommendedName>
        <fullName evidence="4 13">Nucleoside diphosphate kinase</fullName>
        <shortName evidence="13">NDK</shortName>
        <shortName evidence="13">NDP kinase</shortName>
        <ecNumber evidence="3 13">2.7.4.6</ecNumber>
    </recommendedName>
    <alternativeName>
        <fullName evidence="13">Nucleoside-2-P kinase</fullName>
    </alternativeName>
</protein>
<comment type="subcellular location">
    <subcellularLocation>
        <location evidence="13">Cytoplasm</location>
    </subcellularLocation>
</comment>
<keyword evidence="9 13" id="KW-0418">Kinase</keyword>
<dbReference type="GO" id="GO:0005737">
    <property type="term" value="C:cytoplasm"/>
    <property type="evidence" value="ECO:0007669"/>
    <property type="project" value="UniProtKB-SubCell"/>
</dbReference>
<keyword evidence="13" id="KW-0963">Cytoplasm</keyword>
<dbReference type="HAMAP" id="MF_00451">
    <property type="entry name" value="NDP_kinase"/>
    <property type="match status" value="1"/>
</dbReference>
<keyword evidence="10 13" id="KW-0067">ATP-binding</keyword>